<keyword evidence="3" id="KW-1185">Reference proteome</keyword>
<feature type="transmembrane region" description="Helical" evidence="1">
    <location>
        <begin position="48"/>
        <end position="67"/>
    </location>
</feature>
<dbReference type="Proteomes" id="UP000002484">
    <property type="component" value="Chromosome"/>
</dbReference>
<reference evidence="2 3" key="1">
    <citation type="submission" date="2010-10" db="EMBL/GenBank/DDBJ databases">
        <title>Complete sequence of Frankia sp. EuI1c.</title>
        <authorList>
            <consortium name="US DOE Joint Genome Institute"/>
            <person name="Lucas S."/>
            <person name="Copeland A."/>
            <person name="Lapidus A."/>
            <person name="Cheng J.-F."/>
            <person name="Bruce D."/>
            <person name="Goodwin L."/>
            <person name="Pitluck S."/>
            <person name="Chertkov O."/>
            <person name="Detter J.C."/>
            <person name="Han C."/>
            <person name="Tapia R."/>
            <person name="Land M."/>
            <person name="Hauser L."/>
            <person name="Jeffries C."/>
            <person name="Kyrpides N."/>
            <person name="Ivanova N."/>
            <person name="Mikhailova N."/>
            <person name="Beauchemin N."/>
            <person name="Sen A."/>
            <person name="Sur S.A."/>
            <person name="Gtari M."/>
            <person name="Wall L."/>
            <person name="Tisa L."/>
            <person name="Woyke T."/>
        </authorList>
    </citation>
    <scope>NUCLEOTIDE SEQUENCE [LARGE SCALE GENOMIC DNA]</scope>
    <source>
        <strain evidence="3">DSM 45817 / CECT 9037 / EuI1c</strain>
    </source>
</reference>
<dbReference type="InParanoid" id="E3J7N6"/>
<name>E3J7N6_PSEI1</name>
<organism evidence="2 3">
    <name type="scientific">Pseudofrankia inefficax (strain DSM 45817 / CECT 9037 / DDB 130130 / EuI1c)</name>
    <name type="common">Frankia inefficax</name>
    <dbReference type="NCBI Taxonomy" id="298654"/>
    <lineage>
        <taxon>Bacteria</taxon>
        <taxon>Bacillati</taxon>
        <taxon>Actinomycetota</taxon>
        <taxon>Actinomycetes</taxon>
        <taxon>Frankiales</taxon>
        <taxon>Frankiaceae</taxon>
        <taxon>Pseudofrankia</taxon>
    </lineage>
</organism>
<evidence type="ECO:0000313" key="2">
    <source>
        <dbReference type="EMBL" id="ADP79645.1"/>
    </source>
</evidence>
<dbReference type="AlphaFoldDB" id="E3J7N6"/>
<proteinExistence type="predicted"/>
<sequence length="92" mass="10270">MTKDKPRPESDDFGGMSRGGAAFLVAVVALGHPWQALRELFTALGRLARRVFRLAMAPAALLAAVLWSRRTDRRPTFEDYLHGHREENDPPG</sequence>
<evidence type="ECO:0000256" key="1">
    <source>
        <dbReference type="SAM" id="Phobius"/>
    </source>
</evidence>
<accession>E3J7N6</accession>
<keyword evidence="1" id="KW-1133">Transmembrane helix</keyword>
<keyword evidence="1" id="KW-0812">Transmembrane</keyword>
<dbReference type="KEGG" id="fri:FraEuI1c_1586"/>
<gene>
    <name evidence="2" type="ordered locus">FraEuI1c_1586</name>
</gene>
<evidence type="ECO:0000313" key="3">
    <source>
        <dbReference type="Proteomes" id="UP000002484"/>
    </source>
</evidence>
<protein>
    <submittedName>
        <fullName evidence="2">Uncharacterized protein</fullName>
    </submittedName>
</protein>
<keyword evidence="1" id="KW-0472">Membrane</keyword>
<dbReference type="HOGENOM" id="CLU_161317_0_0_11"/>
<dbReference type="EMBL" id="CP002299">
    <property type="protein sequence ID" value="ADP79645.1"/>
    <property type="molecule type" value="Genomic_DNA"/>
</dbReference>
<dbReference type="RefSeq" id="WP_013422764.1">
    <property type="nucleotide sequence ID" value="NC_014666.1"/>
</dbReference>